<dbReference type="RefSeq" id="XP_007840950.1">
    <property type="nucleotide sequence ID" value="XM_007842759.1"/>
</dbReference>
<dbReference type="AlphaFoldDB" id="W3WME4"/>
<protein>
    <recommendedName>
        <fullName evidence="5">Secreted protein</fullName>
    </recommendedName>
</protein>
<keyword evidence="2" id="KW-0732">Signal</keyword>
<dbReference type="InParanoid" id="W3WME4"/>
<keyword evidence="4" id="KW-1185">Reference proteome</keyword>
<accession>W3WME4</accession>
<dbReference type="Proteomes" id="UP000030651">
    <property type="component" value="Unassembled WGS sequence"/>
</dbReference>
<feature type="region of interest" description="Disordered" evidence="1">
    <location>
        <begin position="55"/>
        <end position="105"/>
    </location>
</feature>
<dbReference type="GeneID" id="19279191"/>
<evidence type="ECO:0000313" key="4">
    <source>
        <dbReference type="Proteomes" id="UP000030651"/>
    </source>
</evidence>
<dbReference type="KEGG" id="pfy:PFICI_14178"/>
<feature type="compositionally biased region" description="Acidic residues" evidence="1">
    <location>
        <begin position="64"/>
        <end position="82"/>
    </location>
</feature>
<gene>
    <name evidence="3" type="ORF">PFICI_14178</name>
</gene>
<name>W3WME4_PESFW</name>
<feature type="chain" id="PRO_5004833942" description="Secreted protein" evidence="2">
    <location>
        <begin position="20"/>
        <end position="105"/>
    </location>
</feature>
<evidence type="ECO:0000313" key="3">
    <source>
        <dbReference type="EMBL" id="ETS74312.1"/>
    </source>
</evidence>
<dbReference type="HOGENOM" id="CLU_2237527_0_0_1"/>
<reference evidence="4" key="1">
    <citation type="journal article" date="2015" name="BMC Genomics">
        <title>Genomic and transcriptomic analysis of the endophytic fungus Pestalotiopsis fici reveals its lifestyle and high potential for synthesis of natural products.</title>
        <authorList>
            <person name="Wang X."/>
            <person name="Zhang X."/>
            <person name="Liu L."/>
            <person name="Xiang M."/>
            <person name="Wang W."/>
            <person name="Sun X."/>
            <person name="Che Y."/>
            <person name="Guo L."/>
            <person name="Liu G."/>
            <person name="Guo L."/>
            <person name="Wang C."/>
            <person name="Yin W.B."/>
            <person name="Stadler M."/>
            <person name="Zhang X."/>
            <person name="Liu X."/>
        </authorList>
    </citation>
    <scope>NUCLEOTIDE SEQUENCE [LARGE SCALE GENOMIC DNA]</scope>
    <source>
        <strain evidence="4">W106-1 / CGMCC3.15140</strain>
    </source>
</reference>
<evidence type="ECO:0000256" key="1">
    <source>
        <dbReference type="SAM" id="MobiDB-lite"/>
    </source>
</evidence>
<feature type="compositionally biased region" description="Basic and acidic residues" evidence="1">
    <location>
        <begin position="83"/>
        <end position="99"/>
    </location>
</feature>
<evidence type="ECO:0008006" key="5">
    <source>
        <dbReference type="Google" id="ProtNLM"/>
    </source>
</evidence>
<sequence>MNFLFNFLLLSIMAFLAAAAPLRPQSPPDSHSALTRGEDASFTTAAVAAVIDAAKSTTSTTWNDNDDGEVSQGDEDEDTWEAEEAHVNNDSDPWDHDTFIAEPST</sequence>
<organism evidence="3 4">
    <name type="scientific">Pestalotiopsis fici (strain W106-1 / CGMCC3.15140)</name>
    <dbReference type="NCBI Taxonomy" id="1229662"/>
    <lineage>
        <taxon>Eukaryota</taxon>
        <taxon>Fungi</taxon>
        <taxon>Dikarya</taxon>
        <taxon>Ascomycota</taxon>
        <taxon>Pezizomycotina</taxon>
        <taxon>Sordariomycetes</taxon>
        <taxon>Xylariomycetidae</taxon>
        <taxon>Amphisphaeriales</taxon>
        <taxon>Sporocadaceae</taxon>
        <taxon>Pestalotiopsis</taxon>
    </lineage>
</organism>
<feature type="signal peptide" evidence="2">
    <location>
        <begin position="1"/>
        <end position="19"/>
    </location>
</feature>
<dbReference type="EMBL" id="KI912120">
    <property type="protein sequence ID" value="ETS74312.1"/>
    <property type="molecule type" value="Genomic_DNA"/>
</dbReference>
<proteinExistence type="predicted"/>
<evidence type="ECO:0000256" key="2">
    <source>
        <dbReference type="SAM" id="SignalP"/>
    </source>
</evidence>